<comment type="caution">
    <text evidence="4">The sequence shown here is derived from an EMBL/GenBank/DDBJ whole genome shotgun (WGS) entry which is preliminary data.</text>
</comment>
<dbReference type="GO" id="GO:0016740">
    <property type="term" value="F:transferase activity"/>
    <property type="evidence" value="ECO:0007669"/>
    <property type="project" value="UniProtKB-KW"/>
</dbReference>
<dbReference type="Proteomes" id="UP001516400">
    <property type="component" value="Unassembled WGS sequence"/>
</dbReference>
<evidence type="ECO:0000313" key="4">
    <source>
        <dbReference type="EMBL" id="KAL3285945.1"/>
    </source>
</evidence>
<dbReference type="AlphaFoldDB" id="A0ABD2P539"/>
<evidence type="ECO:0000256" key="2">
    <source>
        <dbReference type="ARBA" id="ARBA00022679"/>
    </source>
</evidence>
<accession>A0ABD2P539</accession>
<comment type="similarity">
    <text evidence="1">Belongs to the sulfotransferase 1 family.</text>
</comment>
<evidence type="ECO:0000313" key="5">
    <source>
        <dbReference type="Proteomes" id="UP001516400"/>
    </source>
</evidence>
<dbReference type="Pfam" id="PF00685">
    <property type="entry name" value="Sulfotransfer_1"/>
    <property type="match status" value="1"/>
</dbReference>
<evidence type="ECO:0000256" key="1">
    <source>
        <dbReference type="ARBA" id="ARBA00005771"/>
    </source>
</evidence>
<sequence length="287" mass="34090">MAQQIIDFEVRPDDIWIMGIPRSGTTILQELTWLLRNDLDYEGAKTNLIFRVPFFEHYLVFNEKAIEERLKMNPGDEKFLNKIGSIIKDLEEKKGKRTIKTHLPFDLLPPDIMNKGCKVIYVCRNPKDVAFSYYTLQSKLWQINYVGDFPKYWNFYKNGNSMFGPYFEHVKLGFEKRNLKNVFFLFYEDYRKDTKTYIKKLAEFLERPLNEDELNKLLDHADIQNYVKSKQHNVASRFKDVDNNKLQFARKGVVGDGKSNFTEEMNKEADEWIQKNSEEIGIQFPKF</sequence>
<organism evidence="4 5">
    <name type="scientific">Cryptolaemus montrouzieri</name>
    <dbReference type="NCBI Taxonomy" id="559131"/>
    <lineage>
        <taxon>Eukaryota</taxon>
        <taxon>Metazoa</taxon>
        <taxon>Ecdysozoa</taxon>
        <taxon>Arthropoda</taxon>
        <taxon>Hexapoda</taxon>
        <taxon>Insecta</taxon>
        <taxon>Pterygota</taxon>
        <taxon>Neoptera</taxon>
        <taxon>Endopterygota</taxon>
        <taxon>Coleoptera</taxon>
        <taxon>Polyphaga</taxon>
        <taxon>Cucujiformia</taxon>
        <taxon>Coccinelloidea</taxon>
        <taxon>Coccinellidae</taxon>
        <taxon>Scymninae</taxon>
        <taxon>Scymnini</taxon>
        <taxon>Cryptolaemus</taxon>
    </lineage>
</organism>
<evidence type="ECO:0000259" key="3">
    <source>
        <dbReference type="Pfam" id="PF00685"/>
    </source>
</evidence>
<dbReference type="InterPro" id="IPR027417">
    <property type="entry name" value="P-loop_NTPase"/>
</dbReference>
<proteinExistence type="inferred from homology"/>
<feature type="domain" description="Sulfotransferase" evidence="3">
    <location>
        <begin position="12"/>
        <end position="278"/>
    </location>
</feature>
<dbReference type="PANTHER" id="PTHR11783">
    <property type="entry name" value="SULFOTRANSFERASE SULT"/>
    <property type="match status" value="1"/>
</dbReference>
<reference evidence="4 5" key="1">
    <citation type="journal article" date="2021" name="BMC Biol.">
        <title>Horizontally acquired antibacterial genes associated with adaptive radiation of ladybird beetles.</title>
        <authorList>
            <person name="Li H.S."/>
            <person name="Tang X.F."/>
            <person name="Huang Y.H."/>
            <person name="Xu Z.Y."/>
            <person name="Chen M.L."/>
            <person name="Du X.Y."/>
            <person name="Qiu B.Y."/>
            <person name="Chen P.T."/>
            <person name="Zhang W."/>
            <person name="Slipinski A."/>
            <person name="Escalona H.E."/>
            <person name="Waterhouse R.M."/>
            <person name="Zwick A."/>
            <person name="Pang H."/>
        </authorList>
    </citation>
    <scope>NUCLEOTIDE SEQUENCE [LARGE SCALE GENOMIC DNA]</scope>
    <source>
        <strain evidence="4">SYSU2018</strain>
    </source>
</reference>
<keyword evidence="2" id="KW-0808">Transferase</keyword>
<dbReference type="EMBL" id="JABFTP020000185">
    <property type="protein sequence ID" value="KAL3285945.1"/>
    <property type="molecule type" value="Genomic_DNA"/>
</dbReference>
<dbReference type="SUPFAM" id="SSF52540">
    <property type="entry name" value="P-loop containing nucleoside triphosphate hydrolases"/>
    <property type="match status" value="1"/>
</dbReference>
<dbReference type="InterPro" id="IPR000863">
    <property type="entry name" value="Sulfotransferase_dom"/>
</dbReference>
<keyword evidence="5" id="KW-1185">Reference proteome</keyword>
<protein>
    <recommendedName>
        <fullName evidence="3">Sulfotransferase domain-containing protein</fullName>
    </recommendedName>
</protein>
<dbReference type="Gene3D" id="3.40.50.300">
    <property type="entry name" value="P-loop containing nucleotide triphosphate hydrolases"/>
    <property type="match status" value="1"/>
</dbReference>
<name>A0ABD2P539_9CUCU</name>
<gene>
    <name evidence="4" type="ORF">HHI36_000460</name>
</gene>